<protein>
    <submittedName>
        <fullName evidence="1">Uncharacterized protein</fullName>
    </submittedName>
</protein>
<organism evidence="1">
    <name type="scientific">marine sediment metagenome</name>
    <dbReference type="NCBI Taxonomy" id="412755"/>
    <lineage>
        <taxon>unclassified sequences</taxon>
        <taxon>metagenomes</taxon>
        <taxon>ecological metagenomes</taxon>
    </lineage>
</organism>
<gene>
    <name evidence="1" type="ORF">LCGC14_0165160</name>
</gene>
<accession>A0A0F9VAU1</accession>
<reference evidence="1" key="1">
    <citation type="journal article" date="2015" name="Nature">
        <title>Complex archaea that bridge the gap between prokaryotes and eukaryotes.</title>
        <authorList>
            <person name="Spang A."/>
            <person name="Saw J.H."/>
            <person name="Jorgensen S.L."/>
            <person name="Zaremba-Niedzwiedzka K."/>
            <person name="Martijn J."/>
            <person name="Lind A.E."/>
            <person name="van Eijk R."/>
            <person name="Schleper C."/>
            <person name="Guy L."/>
            <person name="Ettema T.J."/>
        </authorList>
    </citation>
    <scope>NUCLEOTIDE SEQUENCE</scope>
</reference>
<name>A0A0F9VAU1_9ZZZZ</name>
<sequence length="514" mass="58729">MPTIDTEPKVFQVISVEQAFEAARAARLYRYENDNAPVRIEVPEYYYNTAHCNLISILSPNDKLPESIEIVSYKCYRSEHWVPASKLAKLATKLKRLANKSKKLGTASVQMTDTGEVENRVVDSHKNAYGELVEIKHSFHRVVIEGEAPTYSGWTFLATLEYLGEHTIVKVVPGQDLPEKYRKADNYCDHCRTKRRRKETFVVRNDETGETKQVGRQCVADFLGGRDPHAVGDLCSFYSTFNAVWGNLDPDMDLRDLSGYESLISLVALLTYTSASMRKDGWLSRTAAKDRGDYTSATADLAVEGLFWNGHGKPPLKSTEQDQEQAEAAAKWAAELTDDEVKNDYMHNVRVIGMVRWCRYKQIGYAASILVAHQKHLEHEIQRREREKSQAERSQTSGYFGEIKKRYELELKVVRVHCVQSDWGETTIYGLVDKDGNEFTWFCSNEPQVDRKTGKQVPRDTMHPNDIYYGLLRGNTYKLKGTVTKHNAYKDIKQTVINRCTVLETIEHVEEDDA</sequence>
<comment type="caution">
    <text evidence="1">The sequence shown here is derived from an EMBL/GenBank/DDBJ whole genome shotgun (WGS) entry which is preliminary data.</text>
</comment>
<dbReference type="AlphaFoldDB" id="A0A0F9VAU1"/>
<dbReference type="EMBL" id="LAZR01000062">
    <property type="protein sequence ID" value="KKN96872.1"/>
    <property type="molecule type" value="Genomic_DNA"/>
</dbReference>
<evidence type="ECO:0000313" key="1">
    <source>
        <dbReference type="EMBL" id="KKN96872.1"/>
    </source>
</evidence>
<proteinExistence type="predicted"/>